<gene>
    <name evidence="2" type="ORF">Tci_888000</name>
</gene>
<reference evidence="2" key="1">
    <citation type="journal article" date="2019" name="Sci. Rep.">
        <title>Draft genome of Tanacetum cinerariifolium, the natural source of mosquito coil.</title>
        <authorList>
            <person name="Yamashiro T."/>
            <person name="Shiraishi A."/>
            <person name="Satake H."/>
            <person name="Nakayama K."/>
        </authorList>
    </citation>
    <scope>NUCLEOTIDE SEQUENCE</scope>
</reference>
<dbReference type="AlphaFoldDB" id="A0A699U1I5"/>
<comment type="caution">
    <text evidence="2">The sequence shown here is derived from an EMBL/GenBank/DDBJ whole genome shotgun (WGS) entry which is preliminary data.</text>
</comment>
<protein>
    <submittedName>
        <fullName evidence="2">Uncharacterized protein</fullName>
    </submittedName>
</protein>
<feature type="non-terminal residue" evidence="2">
    <location>
        <position position="74"/>
    </location>
</feature>
<evidence type="ECO:0000313" key="2">
    <source>
        <dbReference type="EMBL" id="GFD16031.1"/>
    </source>
</evidence>
<feature type="region of interest" description="Disordered" evidence="1">
    <location>
        <begin position="50"/>
        <end position="74"/>
    </location>
</feature>
<sequence length="74" mass="8603">MYYPRFTKVIIDYFMMRKPSIPRRNRVNWHYVMDDVLFTTIKVAYKEYSTSEAAPKSKASARKKTSGSASSTTP</sequence>
<proteinExistence type="predicted"/>
<name>A0A699U1I5_TANCI</name>
<evidence type="ECO:0000256" key="1">
    <source>
        <dbReference type="SAM" id="MobiDB-lite"/>
    </source>
</evidence>
<dbReference type="EMBL" id="BKCJ011290598">
    <property type="protein sequence ID" value="GFD16031.1"/>
    <property type="molecule type" value="Genomic_DNA"/>
</dbReference>
<accession>A0A699U1I5</accession>
<organism evidence="2">
    <name type="scientific">Tanacetum cinerariifolium</name>
    <name type="common">Dalmatian daisy</name>
    <name type="synonym">Chrysanthemum cinerariifolium</name>
    <dbReference type="NCBI Taxonomy" id="118510"/>
    <lineage>
        <taxon>Eukaryota</taxon>
        <taxon>Viridiplantae</taxon>
        <taxon>Streptophyta</taxon>
        <taxon>Embryophyta</taxon>
        <taxon>Tracheophyta</taxon>
        <taxon>Spermatophyta</taxon>
        <taxon>Magnoliopsida</taxon>
        <taxon>eudicotyledons</taxon>
        <taxon>Gunneridae</taxon>
        <taxon>Pentapetalae</taxon>
        <taxon>asterids</taxon>
        <taxon>campanulids</taxon>
        <taxon>Asterales</taxon>
        <taxon>Asteraceae</taxon>
        <taxon>Asteroideae</taxon>
        <taxon>Anthemideae</taxon>
        <taxon>Anthemidinae</taxon>
        <taxon>Tanacetum</taxon>
    </lineage>
</organism>